<sequence>MIKPNLPAGINQAYYKNRKSARRSIGVSGRSNTYWGWCQVRNLTPTPAL</sequence>
<evidence type="ECO:0000313" key="2">
    <source>
        <dbReference type="Proteomes" id="UP000009309"/>
    </source>
</evidence>
<accession>I2GGN0</accession>
<protein>
    <submittedName>
        <fullName evidence="1">Uncharacterized protein</fullName>
    </submittedName>
</protein>
<dbReference type="Proteomes" id="UP000009309">
    <property type="component" value="Unassembled WGS sequence"/>
</dbReference>
<dbReference type="AlphaFoldDB" id="I2GGN0"/>
<keyword evidence="2" id="KW-1185">Reference proteome</keyword>
<organism evidence="1 2">
    <name type="scientific">Fibrisoma limi BUZ 3</name>
    <dbReference type="NCBI Taxonomy" id="1185876"/>
    <lineage>
        <taxon>Bacteria</taxon>
        <taxon>Pseudomonadati</taxon>
        <taxon>Bacteroidota</taxon>
        <taxon>Cytophagia</taxon>
        <taxon>Cytophagales</taxon>
        <taxon>Spirosomataceae</taxon>
        <taxon>Fibrisoma</taxon>
    </lineage>
</organism>
<evidence type="ECO:0000313" key="1">
    <source>
        <dbReference type="EMBL" id="CCH53055.1"/>
    </source>
</evidence>
<name>I2GGN0_9BACT</name>
<comment type="caution">
    <text evidence="1">The sequence shown here is derived from an EMBL/GenBank/DDBJ whole genome shotgun (WGS) entry which is preliminary data.</text>
</comment>
<dbReference type="EMBL" id="CAIT01000006">
    <property type="protein sequence ID" value="CCH53055.1"/>
    <property type="molecule type" value="Genomic_DNA"/>
</dbReference>
<gene>
    <name evidence="1" type="ORF">BN8_02118</name>
</gene>
<proteinExistence type="predicted"/>
<reference evidence="1 2" key="1">
    <citation type="journal article" date="2012" name="J. Bacteriol.">
        <title>Genome Sequence of the Filamentous Bacterium Fibrisoma limi BUZ 3T.</title>
        <authorList>
            <person name="Filippini M."/>
            <person name="Qi W."/>
            <person name="Jaenicke S."/>
            <person name="Goesmann A."/>
            <person name="Smits T.H."/>
            <person name="Bagheri H.C."/>
        </authorList>
    </citation>
    <scope>NUCLEOTIDE SEQUENCE [LARGE SCALE GENOMIC DNA]</scope>
    <source>
        <strain evidence="2">BUZ 3T</strain>
    </source>
</reference>